<dbReference type="InterPro" id="IPR005018">
    <property type="entry name" value="DOMON_domain"/>
</dbReference>
<evidence type="ECO:0000256" key="6">
    <source>
        <dbReference type="ARBA" id="ARBA00022982"/>
    </source>
</evidence>
<evidence type="ECO:0000256" key="5">
    <source>
        <dbReference type="ARBA" id="ARBA00022692"/>
    </source>
</evidence>
<dbReference type="Pfam" id="PF03351">
    <property type="entry name" value="DOMON"/>
    <property type="match status" value="1"/>
</dbReference>
<keyword evidence="12" id="KW-0732">Signal</keyword>
<organism evidence="16">
    <name type="scientific">Fopius arisanus</name>
    <dbReference type="NCBI Taxonomy" id="64838"/>
    <lineage>
        <taxon>Eukaryota</taxon>
        <taxon>Metazoa</taxon>
        <taxon>Ecdysozoa</taxon>
        <taxon>Arthropoda</taxon>
        <taxon>Hexapoda</taxon>
        <taxon>Insecta</taxon>
        <taxon>Pterygota</taxon>
        <taxon>Neoptera</taxon>
        <taxon>Endopterygota</taxon>
        <taxon>Hymenoptera</taxon>
        <taxon>Apocrita</taxon>
        <taxon>Ichneumonoidea</taxon>
        <taxon>Braconidae</taxon>
        <taxon>Opiinae</taxon>
        <taxon>Fopius</taxon>
    </lineage>
</organism>
<dbReference type="PROSITE" id="PS50939">
    <property type="entry name" value="CYTOCHROME_B561"/>
    <property type="match status" value="1"/>
</dbReference>
<keyword evidence="9 11" id="KW-0472">Membrane</keyword>
<dbReference type="InterPro" id="IPR042307">
    <property type="entry name" value="Reeler_sf"/>
</dbReference>
<proteinExistence type="inferred from homology"/>
<feature type="transmembrane region" description="Helical" evidence="11">
    <location>
        <begin position="384"/>
        <end position="404"/>
    </location>
</feature>
<feature type="chain" id="PRO_5002217847" evidence="12">
    <location>
        <begin position="22"/>
        <end position="619"/>
    </location>
</feature>
<dbReference type="PANTHER" id="PTHR45828">
    <property type="entry name" value="CYTOCHROME B561/FERRIC REDUCTASE TRANSMEMBRANE"/>
    <property type="match status" value="1"/>
</dbReference>
<dbReference type="PROSITE" id="PS50836">
    <property type="entry name" value="DOMON"/>
    <property type="match status" value="1"/>
</dbReference>
<evidence type="ECO:0000256" key="8">
    <source>
        <dbReference type="ARBA" id="ARBA00023004"/>
    </source>
</evidence>
<evidence type="ECO:0000259" key="13">
    <source>
        <dbReference type="PROSITE" id="PS50836"/>
    </source>
</evidence>
<evidence type="ECO:0000256" key="7">
    <source>
        <dbReference type="ARBA" id="ARBA00022989"/>
    </source>
</evidence>
<comment type="similarity">
    <text evidence="3">Belongs to the FRRS1 family.</text>
</comment>
<dbReference type="AlphaFoldDB" id="A0A0C9QEG1"/>
<evidence type="ECO:0000313" key="16">
    <source>
        <dbReference type="EMBL" id="JAG82595.1"/>
    </source>
</evidence>
<protein>
    <submittedName>
        <fullName evidence="16">CG8399_2 protein</fullName>
    </submittedName>
</protein>
<dbReference type="Pfam" id="PF02014">
    <property type="entry name" value="Reeler"/>
    <property type="match status" value="1"/>
</dbReference>
<dbReference type="PANTHER" id="PTHR45828:SF33">
    <property type="entry name" value="DOMON DOMAIN-CONTAINING PROTEIN"/>
    <property type="match status" value="1"/>
</dbReference>
<dbReference type="Gene3D" id="2.60.40.4060">
    <property type="entry name" value="Reeler domain"/>
    <property type="match status" value="1"/>
</dbReference>
<dbReference type="CDD" id="cd09628">
    <property type="entry name" value="DOMON_SDR_2_like"/>
    <property type="match status" value="1"/>
</dbReference>
<evidence type="ECO:0000256" key="12">
    <source>
        <dbReference type="SAM" id="SignalP"/>
    </source>
</evidence>
<feature type="domain" description="Reelin" evidence="15">
    <location>
        <begin position="8"/>
        <end position="175"/>
    </location>
</feature>
<evidence type="ECO:0000256" key="4">
    <source>
        <dbReference type="ARBA" id="ARBA00022448"/>
    </source>
</evidence>
<dbReference type="CDD" id="cd08760">
    <property type="entry name" value="Cyt_b561_FRRS1_like"/>
    <property type="match status" value="1"/>
</dbReference>
<keyword evidence="4" id="KW-0813">Transport</keyword>
<gene>
    <name evidence="16" type="primary">CG8399_2</name>
    <name evidence="16" type="ORF">g.65244</name>
</gene>
<dbReference type="Gene3D" id="1.20.120.1770">
    <property type="match status" value="1"/>
</dbReference>
<feature type="transmembrane region" description="Helical" evidence="11">
    <location>
        <begin position="451"/>
        <end position="473"/>
    </location>
</feature>
<dbReference type="PROSITE" id="PS51019">
    <property type="entry name" value="REELIN"/>
    <property type="match status" value="1"/>
</dbReference>
<sequence>MSTVRLSVLLTLLTLSSVILALRDGAPPDACGHLTPRHPGTAVTNSYPPYQILPAAGQGRIRVILGSPQGLAYQGFIINARSADTGEYIGEFTNLPDNVKAIECTPGLKDGVTHTDTSEKHNIEFDWEAPADYEGTIIFNSTFAQDYSTYWIGVESPRITVLGRSIEVMTSPTPPPTERPTTPPYYEAPVAPEKDEALTRKRAIYSGCGTTRTCFGAPNNCIDTQDCKAVVAISVRGERYIFELQGESAKYIAVGLSEDDKMGDDSVVECTETAGKIYLHHSWNTGHKNERLPSQSGMLSLEHSTFEDNRIYCRFTRERRTTVNNREFDIENNAYYLLLAMGRDLKPNGVGYHFLREASATRRRLADVARIAAADDVLIRVHGALMIASWIGTASVGILMARYYKQTWLRSSLCGKDQWFAWHRFFMILTWSMTIAGFVVIFVEIGTWSSATVHAALGVATTVLAFIQPFMAAMRPHPGTPRRPLFNWAHWFVGNAAHICAVVALFFAVRLTKAKIPQWVDYVLAAYVVFHVVTHIILSFAGCVSDRHDSQRINAFPMKDLQRGSMGHPDARRDAPLAAMRKIIFASYFIVIAGFVAALVVIVVLAPVEDSWQKFTENF</sequence>
<evidence type="ECO:0000256" key="2">
    <source>
        <dbReference type="ARBA" id="ARBA00004141"/>
    </source>
</evidence>
<dbReference type="SMART" id="SM00665">
    <property type="entry name" value="B561"/>
    <property type="match status" value="1"/>
</dbReference>
<keyword evidence="5 11" id="KW-0812">Transmembrane</keyword>
<evidence type="ECO:0000259" key="14">
    <source>
        <dbReference type="PROSITE" id="PS50939"/>
    </source>
</evidence>
<dbReference type="SMART" id="SM00664">
    <property type="entry name" value="DoH"/>
    <property type="match status" value="1"/>
</dbReference>
<evidence type="ECO:0000256" key="10">
    <source>
        <dbReference type="ARBA" id="ARBA00023180"/>
    </source>
</evidence>
<name>A0A0C9QEG1_9HYME</name>
<keyword evidence="6" id="KW-0249">Electron transport</keyword>
<reference evidence="16" key="1">
    <citation type="submission" date="2015-01" db="EMBL/GenBank/DDBJ databases">
        <title>Transcriptome Assembly of Fopius arisanus.</title>
        <authorList>
            <person name="Geib S."/>
        </authorList>
    </citation>
    <scope>NUCLEOTIDE SEQUENCE</scope>
</reference>
<dbReference type="InterPro" id="IPR051237">
    <property type="entry name" value="Ferric-chelate_Red/DefProt"/>
</dbReference>
<dbReference type="GO" id="GO:0016020">
    <property type="term" value="C:membrane"/>
    <property type="evidence" value="ECO:0007669"/>
    <property type="project" value="UniProtKB-SubCell"/>
</dbReference>
<feature type="signal peptide" evidence="12">
    <location>
        <begin position="1"/>
        <end position="21"/>
    </location>
</feature>
<feature type="domain" description="DOMON" evidence="13">
    <location>
        <begin position="227"/>
        <end position="342"/>
    </location>
</feature>
<comment type="cofactor">
    <cofactor evidence="1">
        <name>heme b</name>
        <dbReference type="ChEBI" id="CHEBI:60344"/>
    </cofactor>
</comment>
<feature type="transmembrane region" description="Helical" evidence="11">
    <location>
        <begin position="583"/>
        <end position="606"/>
    </location>
</feature>
<feature type="transmembrane region" description="Helical" evidence="11">
    <location>
        <begin position="425"/>
        <end position="445"/>
    </location>
</feature>
<dbReference type="InterPro" id="IPR006593">
    <property type="entry name" value="Cyt_b561/ferric_Rdtase_TM"/>
</dbReference>
<feature type="transmembrane region" description="Helical" evidence="11">
    <location>
        <begin position="485"/>
        <end position="510"/>
    </location>
</feature>
<evidence type="ECO:0000256" key="1">
    <source>
        <dbReference type="ARBA" id="ARBA00001970"/>
    </source>
</evidence>
<accession>A0A0C9QEG1</accession>
<keyword evidence="8" id="KW-0408">Iron</keyword>
<evidence type="ECO:0000259" key="15">
    <source>
        <dbReference type="PROSITE" id="PS51019"/>
    </source>
</evidence>
<dbReference type="CDD" id="cd08544">
    <property type="entry name" value="Reeler"/>
    <property type="match status" value="1"/>
</dbReference>
<feature type="domain" description="Cytochrome b561" evidence="14">
    <location>
        <begin position="346"/>
        <end position="549"/>
    </location>
</feature>
<evidence type="ECO:0000256" key="11">
    <source>
        <dbReference type="SAM" id="Phobius"/>
    </source>
</evidence>
<dbReference type="EMBL" id="GBYB01012828">
    <property type="protein sequence ID" value="JAG82595.1"/>
    <property type="molecule type" value="Transcribed_RNA"/>
</dbReference>
<keyword evidence="10" id="KW-0325">Glycoprotein</keyword>
<keyword evidence="7 11" id="KW-1133">Transmembrane helix</keyword>
<comment type="subcellular location">
    <subcellularLocation>
        <location evidence="2">Membrane</location>
        <topology evidence="2">Multi-pass membrane protein</topology>
    </subcellularLocation>
</comment>
<dbReference type="InterPro" id="IPR002861">
    <property type="entry name" value="Reeler_dom"/>
</dbReference>
<evidence type="ECO:0000256" key="9">
    <source>
        <dbReference type="ARBA" id="ARBA00023136"/>
    </source>
</evidence>
<feature type="transmembrane region" description="Helical" evidence="11">
    <location>
        <begin position="522"/>
        <end position="544"/>
    </location>
</feature>
<evidence type="ECO:0000256" key="3">
    <source>
        <dbReference type="ARBA" id="ARBA00009195"/>
    </source>
</evidence>